<organism evidence="1 2">
    <name type="scientific">Venatoribacter cucullus</name>
    <dbReference type="NCBI Taxonomy" id="2661630"/>
    <lineage>
        <taxon>Bacteria</taxon>
        <taxon>Pseudomonadati</taxon>
        <taxon>Pseudomonadota</taxon>
        <taxon>Gammaproteobacteria</taxon>
        <taxon>Oceanospirillales</taxon>
        <taxon>Oceanospirillaceae</taxon>
        <taxon>Venatoribacter</taxon>
    </lineage>
</organism>
<keyword evidence="2" id="KW-1185">Reference proteome</keyword>
<proteinExistence type="predicted"/>
<dbReference type="KEGG" id="vcw:GJQ55_09765"/>
<evidence type="ECO:0000313" key="1">
    <source>
        <dbReference type="EMBL" id="QQD24728.1"/>
    </source>
</evidence>
<dbReference type="RefSeq" id="WP_228344789.1">
    <property type="nucleotide sequence ID" value="NZ_CP045550.1"/>
</dbReference>
<protein>
    <submittedName>
        <fullName evidence="1">Uncharacterized protein</fullName>
    </submittedName>
</protein>
<evidence type="ECO:0000313" key="2">
    <source>
        <dbReference type="Proteomes" id="UP000596074"/>
    </source>
</evidence>
<dbReference type="AlphaFoldDB" id="A0A9E8FMX6"/>
<dbReference type="EMBL" id="CP046056">
    <property type="protein sequence ID" value="QQD24728.1"/>
    <property type="molecule type" value="Genomic_DNA"/>
</dbReference>
<gene>
    <name evidence="1" type="ORF">GJQ55_09765</name>
</gene>
<dbReference type="Proteomes" id="UP000596074">
    <property type="component" value="Chromosome"/>
</dbReference>
<accession>A0A9E8FMX6</accession>
<reference evidence="1 2" key="1">
    <citation type="submission" date="2019-11" db="EMBL/GenBank/DDBJ databases">
        <title>Venatorbacter sp. nov. a predator of Campylobacter and other Gram-negative bacteria.</title>
        <authorList>
            <person name="Saeedi A."/>
            <person name="Cummings N.J."/>
            <person name="Connerton I.F."/>
            <person name="Connerton P.L."/>
        </authorList>
    </citation>
    <scope>NUCLEOTIDE SEQUENCE [LARGE SCALE GENOMIC DNA]</scope>
    <source>
        <strain evidence="1">XL5</strain>
    </source>
</reference>
<sequence>MMEQFSLWTLGLIVVITALTFFFHFYRYSIRTAEVAPNILTSIGIFGTFLGVALGLWHFDTADIHGSVPKLMDGLKTAFWSSIVGLLGALTLKIRGAVAQTARREVQQTRVATIDDLDASLKHLADVMNPAADSGLPQQLGRQHLQTLDRMNDIISSLETYQERQAEANAKALVHAIEMVMREFNTKINEQYGDNFKRLNESVIAMLEWQQNYKEQLGTLIGEQERTASAMSEAGEAFEYMVKHANAFNGISESLQDLLNGLEAQRQNLQSQLGSLADLVNHAADGLPKLEERVVGLTQGMSDALQMQQRWAVEELTKMQRNTEQQLQQMQASSNQRLQEQQQQSLAQLQRLGERVERQVTVLDESMETELNKALKSFGMQLTALSEKFVSDYSPLTEKLQRLVAMAERIDE</sequence>
<name>A0A9E8FMX6_9GAMM</name>